<protein>
    <recommendedName>
        <fullName evidence="4">Aminotransferase</fullName>
    </recommendedName>
</protein>
<dbReference type="SUPFAM" id="SSF53383">
    <property type="entry name" value="PLP-dependent transferases"/>
    <property type="match status" value="1"/>
</dbReference>
<dbReference type="Pfam" id="PF01041">
    <property type="entry name" value="DegT_DnrJ_EryC1"/>
    <property type="match status" value="1"/>
</dbReference>
<proteinExistence type="inferred from homology"/>
<dbReference type="RefSeq" id="WP_079290495.1">
    <property type="nucleotide sequence ID" value="NZ_MTPU01000012.1"/>
</dbReference>
<dbReference type="InterPro" id="IPR015422">
    <property type="entry name" value="PyrdxlP-dep_Trfase_small"/>
</dbReference>
<evidence type="ECO:0000313" key="3">
    <source>
        <dbReference type="Proteomes" id="UP000190056"/>
    </source>
</evidence>
<comment type="caution">
    <text evidence="2">The sequence shown here is derived from an EMBL/GenBank/DDBJ whole genome shotgun (WGS) entry which is preliminary data.</text>
</comment>
<name>A0A9Q5QZP8_9CYAN</name>
<evidence type="ECO:0000313" key="2">
    <source>
        <dbReference type="EMBL" id="OPH11087.1"/>
    </source>
</evidence>
<comment type="similarity">
    <text evidence="1">Belongs to the DegT/DnrJ/EryC1 family.</text>
</comment>
<dbReference type="PANTHER" id="PTHR30244">
    <property type="entry name" value="TRANSAMINASE"/>
    <property type="match status" value="1"/>
</dbReference>
<dbReference type="Proteomes" id="UP000190056">
    <property type="component" value="Unassembled WGS sequence"/>
</dbReference>
<evidence type="ECO:0000256" key="1">
    <source>
        <dbReference type="RuleBase" id="RU004508"/>
    </source>
</evidence>
<reference evidence="2 3" key="1">
    <citation type="submission" date="2017-01" db="EMBL/GenBank/DDBJ databases">
        <authorList>
            <person name="Abreu V.A."/>
            <person name="Popin R.V."/>
            <person name="Rigonato J."/>
            <person name="Andreote A.P."/>
            <person name="Schaker P.C."/>
            <person name="Hoff-Risseti C."/>
            <person name="Alvarenga D.O."/>
            <person name="Varani A.M."/>
            <person name="Fiore M.F."/>
        </authorList>
    </citation>
    <scope>NUCLEOTIDE SEQUENCE [LARGE SCALE GENOMIC DNA]</scope>
    <source>
        <strain evidence="2 3">CENA302</strain>
    </source>
</reference>
<sequence>MPGFELYDHHESDAVQEVFSEGGILFAHGFDSLRKRYHVREFEDLLSQYFGSPYTNAVSSGTAAIKCALKALGVSAGDEVITQSFNFIATVEAIADCGAVPIIADVNNNLHICPDSVASLITSKTAAIIPVHMLGMCGDVSKILEIAHSHNIPVLEDNCESVGASYKGKYLGTIGDIGVFSFDHGKMIATGEGGCVLTRQVEHHKYVSSYSDHGHALLDGVPRGSDNAIMPGFNYRMTELQAAVGKVQLSKLTFMLNQNKLRYETIYSRLSRSFSIRLSQPESVPTYDTLMFQPGSSERIENCINILKKRGLGTKNIPDSMKWHCSYYWNHVLDDTNLSRSYNTQAALSKYVAIPILLKKDVKFYDQLATELAAC</sequence>
<dbReference type="AlphaFoldDB" id="A0A9Q5QZP8"/>
<dbReference type="Gene3D" id="3.40.640.10">
    <property type="entry name" value="Type I PLP-dependent aspartate aminotransferase-like (Major domain)"/>
    <property type="match status" value="1"/>
</dbReference>
<dbReference type="CDD" id="cd00616">
    <property type="entry name" value="AHBA_syn"/>
    <property type="match status" value="1"/>
</dbReference>
<gene>
    <name evidence="2" type="ORF">CENA302_01770</name>
</gene>
<dbReference type="PANTHER" id="PTHR30244:SF34">
    <property type="entry name" value="DTDP-4-AMINO-4,6-DIDEOXYGALACTOSE TRANSAMINASE"/>
    <property type="match status" value="1"/>
</dbReference>
<accession>A0A9Q5QZP8</accession>
<organism evidence="2 3">
    <name type="scientific">Cylindrospermopsis raciborskii CENA302</name>
    <dbReference type="NCBI Taxonomy" id="1170768"/>
    <lineage>
        <taxon>Bacteria</taxon>
        <taxon>Bacillati</taxon>
        <taxon>Cyanobacteriota</taxon>
        <taxon>Cyanophyceae</taxon>
        <taxon>Nostocales</taxon>
        <taxon>Aphanizomenonaceae</taxon>
        <taxon>Cylindrospermopsis</taxon>
    </lineage>
</organism>
<dbReference type="InterPro" id="IPR015424">
    <property type="entry name" value="PyrdxlP-dep_Trfase"/>
</dbReference>
<keyword evidence="1" id="KW-0663">Pyridoxal phosphate</keyword>
<dbReference type="InterPro" id="IPR015421">
    <property type="entry name" value="PyrdxlP-dep_Trfase_major"/>
</dbReference>
<dbReference type="EMBL" id="MTPU01000012">
    <property type="protein sequence ID" value="OPH11087.1"/>
    <property type="molecule type" value="Genomic_DNA"/>
</dbReference>
<dbReference type="GO" id="GO:0008483">
    <property type="term" value="F:transaminase activity"/>
    <property type="evidence" value="ECO:0007669"/>
    <property type="project" value="TreeGrafter"/>
</dbReference>
<dbReference type="InterPro" id="IPR000653">
    <property type="entry name" value="DegT/StrS_aminotransferase"/>
</dbReference>
<evidence type="ECO:0008006" key="4">
    <source>
        <dbReference type="Google" id="ProtNLM"/>
    </source>
</evidence>
<dbReference type="GO" id="GO:0030170">
    <property type="term" value="F:pyridoxal phosphate binding"/>
    <property type="evidence" value="ECO:0007669"/>
    <property type="project" value="TreeGrafter"/>
</dbReference>
<dbReference type="Gene3D" id="3.90.1150.10">
    <property type="entry name" value="Aspartate Aminotransferase, domain 1"/>
    <property type="match status" value="1"/>
</dbReference>
<dbReference type="GO" id="GO:0000271">
    <property type="term" value="P:polysaccharide biosynthetic process"/>
    <property type="evidence" value="ECO:0007669"/>
    <property type="project" value="TreeGrafter"/>
</dbReference>